<organism evidence="4 5">
    <name type="scientific">Mizuhopecten yessoensis</name>
    <name type="common">Japanese scallop</name>
    <name type="synonym">Patinopecten yessoensis</name>
    <dbReference type="NCBI Taxonomy" id="6573"/>
    <lineage>
        <taxon>Eukaryota</taxon>
        <taxon>Metazoa</taxon>
        <taxon>Spiralia</taxon>
        <taxon>Lophotrochozoa</taxon>
        <taxon>Mollusca</taxon>
        <taxon>Bivalvia</taxon>
        <taxon>Autobranchia</taxon>
        <taxon>Pteriomorphia</taxon>
        <taxon>Pectinida</taxon>
        <taxon>Pectinoidea</taxon>
        <taxon>Pectinidae</taxon>
        <taxon>Mizuhopecten</taxon>
    </lineage>
</organism>
<sequence>MAVPKVMLVSCLASLLVLGESLHLTEAVSIDLTNVTCAEPPHVVEDEGASLTSYYLTWDGRTLSKDCRVGFNLTDMDTFQICVNIETFSLEACAFHMQYFEGSASDLKQTVNCDTAKKEYCSQSNELYIKFTVSHQTASRVAITIAPHVRTDKFLIAIGCVLTVATFCAFFVTMYALRRNARTEGKSCIVWKCLDVCIPEKDLQPSSTLDFSLQTITVPFVDYSQDQGSRREVESISETISDPPPPYEPPPPSYEEVHNPKFEGRINIQNCAIDDVRTELTYSGITL</sequence>
<feature type="signal peptide" evidence="3">
    <location>
        <begin position="1"/>
        <end position="27"/>
    </location>
</feature>
<dbReference type="OrthoDB" id="10351444at2759"/>
<gene>
    <name evidence="4" type="ORF">KP79_PYT10906</name>
</gene>
<name>A0A210PRS5_MIZYE</name>
<keyword evidence="3" id="KW-0732">Signal</keyword>
<feature type="region of interest" description="Disordered" evidence="1">
    <location>
        <begin position="225"/>
        <end position="254"/>
    </location>
</feature>
<keyword evidence="2" id="KW-1133">Transmembrane helix</keyword>
<evidence type="ECO:0000313" key="4">
    <source>
        <dbReference type="EMBL" id="OWF39146.1"/>
    </source>
</evidence>
<comment type="caution">
    <text evidence="4">The sequence shown here is derived from an EMBL/GenBank/DDBJ whole genome shotgun (WGS) entry which is preliminary data.</text>
</comment>
<evidence type="ECO:0000256" key="3">
    <source>
        <dbReference type="SAM" id="SignalP"/>
    </source>
</evidence>
<evidence type="ECO:0000256" key="2">
    <source>
        <dbReference type="SAM" id="Phobius"/>
    </source>
</evidence>
<keyword evidence="2" id="KW-0812">Transmembrane</keyword>
<feature type="transmembrane region" description="Helical" evidence="2">
    <location>
        <begin position="154"/>
        <end position="177"/>
    </location>
</feature>
<dbReference type="AlphaFoldDB" id="A0A210PRS5"/>
<accession>A0A210PRS5</accession>
<evidence type="ECO:0000256" key="1">
    <source>
        <dbReference type="SAM" id="MobiDB-lite"/>
    </source>
</evidence>
<evidence type="ECO:0000313" key="5">
    <source>
        <dbReference type="Proteomes" id="UP000242188"/>
    </source>
</evidence>
<dbReference type="EMBL" id="NEDP02005540">
    <property type="protein sequence ID" value="OWF39146.1"/>
    <property type="molecule type" value="Genomic_DNA"/>
</dbReference>
<proteinExistence type="predicted"/>
<feature type="compositionally biased region" description="Pro residues" evidence="1">
    <location>
        <begin position="242"/>
        <end position="253"/>
    </location>
</feature>
<dbReference type="Proteomes" id="UP000242188">
    <property type="component" value="Unassembled WGS sequence"/>
</dbReference>
<protein>
    <submittedName>
        <fullName evidence="4">Uncharacterized protein</fullName>
    </submittedName>
</protein>
<keyword evidence="2" id="KW-0472">Membrane</keyword>
<keyword evidence="5" id="KW-1185">Reference proteome</keyword>
<reference evidence="4 5" key="1">
    <citation type="journal article" date="2017" name="Nat. Ecol. Evol.">
        <title>Scallop genome provides insights into evolution of bilaterian karyotype and development.</title>
        <authorList>
            <person name="Wang S."/>
            <person name="Zhang J."/>
            <person name="Jiao W."/>
            <person name="Li J."/>
            <person name="Xun X."/>
            <person name="Sun Y."/>
            <person name="Guo X."/>
            <person name="Huan P."/>
            <person name="Dong B."/>
            <person name="Zhang L."/>
            <person name="Hu X."/>
            <person name="Sun X."/>
            <person name="Wang J."/>
            <person name="Zhao C."/>
            <person name="Wang Y."/>
            <person name="Wang D."/>
            <person name="Huang X."/>
            <person name="Wang R."/>
            <person name="Lv J."/>
            <person name="Li Y."/>
            <person name="Zhang Z."/>
            <person name="Liu B."/>
            <person name="Lu W."/>
            <person name="Hui Y."/>
            <person name="Liang J."/>
            <person name="Zhou Z."/>
            <person name="Hou R."/>
            <person name="Li X."/>
            <person name="Liu Y."/>
            <person name="Li H."/>
            <person name="Ning X."/>
            <person name="Lin Y."/>
            <person name="Zhao L."/>
            <person name="Xing Q."/>
            <person name="Dou J."/>
            <person name="Li Y."/>
            <person name="Mao J."/>
            <person name="Guo H."/>
            <person name="Dou H."/>
            <person name="Li T."/>
            <person name="Mu C."/>
            <person name="Jiang W."/>
            <person name="Fu Q."/>
            <person name="Fu X."/>
            <person name="Miao Y."/>
            <person name="Liu J."/>
            <person name="Yu Q."/>
            <person name="Li R."/>
            <person name="Liao H."/>
            <person name="Li X."/>
            <person name="Kong Y."/>
            <person name="Jiang Z."/>
            <person name="Chourrout D."/>
            <person name="Li R."/>
            <person name="Bao Z."/>
        </authorList>
    </citation>
    <scope>NUCLEOTIDE SEQUENCE [LARGE SCALE GENOMIC DNA]</scope>
    <source>
        <strain evidence="4 5">PY_sf001</strain>
    </source>
</reference>
<feature type="chain" id="PRO_5013301468" evidence="3">
    <location>
        <begin position="28"/>
        <end position="287"/>
    </location>
</feature>